<dbReference type="EMBL" id="CP031320">
    <property type="protein sequence ID" value="AXK32333.1"/>
    <property type="molecule type" value="Genomic_DNA"/>
</dbReference>
<proteinExistence type="predicted"/>
<gene>
    <name evidence="4" type="ORF">DVA86_06380</name>
</gene>
<dbReference type="PANTHER" id="PTHR13847:SF287">
    <property type="entry name" value="FAD-DEPENDENT OXIDOREDUCTASE DOMAIN-CONTAINING PROTEIN 1"/>
    <property type="match status" value="1"/>
</dbReference>
<evidence type="ECO:0000256" key="2">
    <source>
        <dbReference type="SAM" id="MobiDB-lite"/>
    </source>
</evidence>
<dbReference type="KEGG" id="sarm:DVA86_06380"/>
<name>A0A345XL17_9ACTN</name>
<evidence type="ECO:0000256" key="1">
    <source>
        <dbReference type="ARBA" id="ARBA00023002"/>
    </source>
</evidence>
<keyword evidence="1" id="KW-0560">Oxidoreductase</keyword>
<reference evidence="4 5" key="1">
    <citation type="submission" date="2018-07" db="EMBL/GenBank/DDBJ databases">
        <title>Draft genome of the type strain Streptomyces armeniacus ATCC 15676.</title>
        <authorList>
            <person name="Labana P."/>
            <person name="Gosse J.T."/>
            <person name="Boddy C.N."/>
        </authorList>
    </citation>
    <scope>NUCLEOTIDE SEQUENCE [LARGE SCALE GENOMIC DNA]</scope>
    <source>
        <strain evidence="4 5">ATCC 15676</strain>
    </source>
</reference>
<dbReference type="Gene3D" id="3.50.50.60">
    <property type="entry name" value="FAD/NAD(P)-binding domain"/>
    <property type="match status" value="1"/>
</dbReference>
<dbReference type="InterPro" id="IPR006076">
    <property type="entry name" value="FAD-dep_OxRdtase"/>
</dbReference>
<feature type="region of interest" description="Disordered" evidence="2">
    <location>
        <begin position="1"/>
        <end position="36"/>
    </location>
</feature>
<feature type="compositionally biased region" description="Basic and acidic residues" evidence="2">
    <location>
        <begin position="9"/>
        <end position="36"/>
    </location>
</feature>
<evidence type="ECO:0000313" key="4">
    <source>
        <dbReference type="EMBL" id="AXK32333.1"/>
    </source>
</evidence>
<keyword evidence="5" id="KW-1185">Reference proteome</keyword>
<dbReference type="GO" id="GO:0016491">
    <property type="term" value="F:oxidoreductase activity"/>
    <property type="evidence" value="ECO:0007669"/>
    <property type="project" value="UniProtKB-KW"/>
</dbReference>
<dbReference type="AlphaFoldDB" id="A0A345XL17"/>
<dbReference type="Gene3D" id="3.30.9.10">
    <property type="entry name" value="D-Amino Acid Oxidase, subunit A, domain 2"/>
    <property type="match status" value="1"/>
</dbReference>
<dbReference type="InterPro" id="IPR036188">
    <property type="entry name" value="FAD/NAD-bd_sf"/>
</dbReference>
<evidence type="ECO:0000259" key="3">
    <source>
        <dbReference type="Pfam" id="PF01266"/>
    </source>
</evidence>
<feature type="domain" description="FAD dependent oxidoreductase" evidence="3">
    <location>
        <begin position="46"/>
        <end position="391"/>
    </location>
</feature>
<dbReference type="SUPFAM" id="SSF51905">
    <property type="entry name" value="FAD/NAD(P)-binding domain"/>
    <property type="match status" value="1"/>
</dbReference>
<dbReference type="Proteomes" id="UP000254425">
    <property type="component" value="Chromosome"/>
</dbReference>
<evidence type="ECO:0000313" key="5">
    <source>
        <dbReference type="Proteomes" id="UP000254425"/>
    </source>
</evidence>
<dbReference type="RefSeq" id="WP_208876469.1">
    <property type="nucleotide sequence ID" value="NZ_CP031320.1"/>
</dbReference>
<dbReference type="Pfam" id="PF01266">
    <property type="entry name" value="DAO"/>
    <property type="match status" value="1"/>
</dbReference>
<organism evidence="4 5">
    <name type="scientific">Streptomyces armeniacus</name>
    <dbReference type="NCBI Taxonomy" id="83291"/>
    <lineage>
        <taxon>Bacteria</taxon>
        <taxon>Bacillati</taxon>
        <taxon>Actinomycetota</taxon>
        <taxon>Actinomycetes</taxon>
        <taxon>Kitasatosporales</taxon>
        <taxon>Streptomycetaceae</taxon>
        <taxon>Streptomyces</taxon>
    </lineage>
</organism>
<protein>
    <submittedName>
        <fullName evidence="4">FAD-binding oxidoreductase</fullName>
    </submittedName>
</protein>
<sequence length="423" mass="44178">MSASPAASPDDRAADDRAADDRAADDRAADDRVSDDRAALPSDAEVVIVGGGVMGTSAAFHLAEAGVADVVVVEKGELGCGSSGKPIGGVRAQFSDPLNIELGSRSLRAWRDFPRRPGADIRLDSVGYLFLLDTDRQAADFENAVRVQRAHGLPSRMIGPHEARRLCPYVATDGLTAAAYSPEDGHARPALAVRGYARAAAEAGVVFATRTAVTGIEVAGGRVAAVRTDRARVACRTVVCAAGAWSAQVGDMAGVVLPVRPVRRQLAFTAPLVPPVPRIPFTIDFASSAYFHNSDDGLLVGLADPDEAEGFDTTWTPGWLELFRAAVRRRAPAVAGMAMTGGGWAGLYEVTPDHNALIGRAGSPDGFVYATGFSGHGFLQAPAVGELVRDLCLGRTPFLDVTPLSADRFAAGAGGTRREAHVV</sequence>
<dbReference type="PANTHER" id="PTHR13847">
    <property type="entry name" value="SARCOSINE DEHYDROGENASE-RELATED"/>
    <property type="match status" value="1"/>
</dbReference>
<dbReference type="GO" id="GO:0005737">
    <property type="term" value="C:cytoplasm"/>
    <property type="evidence" value="ECO:0007669"/>
    <property type="project" value="TreeGrafter"/>
</dbReference>
<accession>A0A345XL17</accession>